<dbReference type="STRING" id="1407055.NITUZ_60011"/>
<feature type="domain" description="Insertion element IS150 protein InsJ-like helix-turn-helix" evidence="1">
    <location>
        <begin position="6"/>
        <end position="55"/>
    </location>
</feature>
<dbReference type="AlphaFoldDB" id="V6AVA3"/>
<sequence>MKPGWRAVMHYVGGNKTAEEIATMCGVSDRTLRRWTRDYDIKGPQALHPQKPGPKQGIGSISENLEQKIVSLKQRHPSWGARRIKYQYDLPCHWRTVHRIIKGIRCL</sequence>
<dbReference type="Proteomes" id="UP000018159">
    <property type="component" value="Unassembled WGS sequence"/>
</dbReference>
<organism evidence="2 3">
    <name type="scientific">Candidatus Nitrosotenuis uzonensis</name>
    <dbReference type="NCBI Taxonomy" id="1407055"/>
    <lineage>
        <taxon>Archaea</taxon>
        <taxon>Nitrososphaerota</taxon>
        <taxon>Candidatus Nitrosotenuis</taxon>
    </lineage>
</organism>
<dbReference type="InterPro" id="IPR009057">
    <property type="entry name" value="Homeodomain-like_sf"/>
</dbReference>
<accession>V6AVA3</accession>
<name>V6AVA3_9ARCH</name>
<evidence type="ECO:0000313" key="2">
    <source>
        <dbReference type="EMBL" id="CDI06484.1"/>
    </source>
</evidence>
<dbReference type="EMBL" id="CBTY010000011">
    <property type="protein sequence ID" value="CDI06484.1"/>
    <property type="molecule type" value="Genomic_DNA"/>
</dbReference>
<dbReference type="Gene3D" id="1.10.10.60">
    <property type="entry name" value="Homeodomain-like"/>
    <property type="match status" value="1"/>
</dbReference>
<dbReference type="Pfam" id="PF13518">
    <property type="entry name" value="HTH_28"/>
    <property type="match status" value="1"/>
</dbReference>
<protein>
    <recommendedName>
        <fullName evidence="1">Insertion element IS150 protein InsJ-like helix-turn-helix domain-containing protein</fullName>
    </recommendedName>
</protein>
<reference evidence="2 3" key="1">
    <citation type="journal article" date="2013" name="PLoS ONE">
        <title>Enrichment and Genome Sequence of the Group I.1a Ammonia-Oxidizing Archaeon ?Ca. Nitrosotenuis uzonensis? Representing a Clade Globally.</title>
        <authorList>
            <person name="Lebedeva E.V."/>
            <person name="Hatzenpichler R."/>
            <person name="Pelletier E."/>
            <person name="Schuster N."/>
            <person name="Hauzmayer S."/>
            <person name="Bulaev A."/>
            <person name="Grigor'eva N.V."/>
            <person name="Galushko A."/>
            <person name="Schmid M."/>
            <person name="Palatinszky M."/>
            <person name="Le Paslier D."/>
            <person name="Daims H."/>
            <person name="Wagner M."/>
        </authorList>
    </citation>
    <scope>NUCLEOTIDE SEQUENCE [LARGE SCALE GENOMIC DNA]</scope>
    <source>
        <strain evidence="2 3">N4</strain>
    </source>
</reference>
<comment type="caution">
    <text evidence="2">The sequence shown here is derived from an EMBL/GenBank/DDBJ whole genome shotgun (WGS) entry which is preliminary data.</text>
</comment>
<dbReference type="InterPro" id="IPR055247">
    <property type="entry name" value="InsJ-like_HTH"/>
</dbReference>
<gene>
    <name evidence="2" type="ORF">NITUZ_60011</name>
</gene>
<keyword evidence="3" id="KW-1185">Reference proteome</keyword>
<evidence type="ECO:0000313" key="3">
    <source>
        <dbReference type="Proteomes" id="UP000018159"/>
    </source>
</evidence>
<evidence type="ECO:0000259" key="1">
    <source>
        <dbReference type="Pfam" id="PF13518"/>
    </source>
</evidence>
<proteinExistence type="predicted"/>
<dbReference type="SUPFAM" id="SSF46689">
    <property type="entry name" value="Homeodomain-like"/>
    <property type="match status" value="1"/>
</dbReference>